<keyword evidence="3" id="KW-1185">Reference proteome</keyword>
<gene>
    <name evidence="2" type="ORF">HU772_019450</name>
</gene>
<accession>A0A9E6TX14</accession>
<protein>
    <submittedName>
        <fullName evidence="2">Type II secretion system protein GspL</fullName>
    </submittedName>
</protein>
<sequence length="357" mass="40572">MKREWWRRAARQPWLLVRPGEAWGWLLVEHGLPVREGTGAPPTGLDARVALVVPGEHCSHFQLTAPPGLKREEWPLLLEDRLAQACDEVVCAGLGRQAGELRFWVVSQQALARWREQCAQWGLLVERCWAEFQLLPELGQGEAWQWQRGEMDLFQGRDPTGRTRWLAWPRQATFRPALTGLQGSLHRVQGRWPETLANFENLPGLFETRRARASIRLSLAQRRLMAACLLLAATWGSVWGIQQWRQAQLYREQVVAVTGVQASPGQAAQALRRLRGAQQEHQVRLQRLDGLQAQLQDWLSEHPGWQLRAVRFDGQRWHLELEGDGEAPPWQAMAAAQGAQVTVDMTSRQASFDLEGA</sequence>
<dbReference type="Proteomes" id="UP000633418">
    <property type="component" value="Chromosome"/>
</dbReference>
<dbReference type="EMBL" id="CP077095">
    <property type="protein sequence ID" value="QXI37495.1"/>
    <property type="molecule type" value="Genomic_DNA"/>
</dbReference>
<proteinExistence type="predicted"/>
<dbReference type="KEGG" id="pxn:HU772_019450"/>
<evidence type="ECO:0000313" key="2">
    <source>
        <dbReference type="EMBL" id="QXI37495.1"/>
    </source>
</evidence>
<dbReference type="InterPro" id="IPR025691">
    <property type="entry name" value="GspL_pp_dom"/>
</dbReference>
<reference evidence="2 3" key="2">
    <citation type="journal article" date="2021" name="Microorganisms">
        <title>The Ever-Expanding Pseudomonas Genus: Description of 43 New Species and Partition of the Pseudomonas putida Group.</title>
        <authorList>
            <person name="Girard L."/>
            <person name="Lood C."/>
            <person name="Hofte M."/>
            <person name="Vandamme P."/>
            <person name="Rokni-Zadeh H."/>
            <person name="van Noort V."/>
            <person name="Lavigne R."/>
            <person name="De Mot R."/>
        </authorList>
    </citation>
    <scope>NUCLEOTIDE SEQUENCE [LARGE SCALE GENOMIC DNA]</scope>
    <source>
        <strain evidence="2 3">RW9S1A</strain>
    </source>
</reference>
<evidence type="ECO:0000313" key="3">
    <source>
        <dbReference type="Proteomes" id="UP000633418"/>
    </source>
</evidence>
<organism evidence="2 3">
    <name type="scientific">Pseudomonas xantholysinigenes</name>
    <dbReference type="NCBI Taxonomy" id="2745490"/>
    <lineage>
        <taxon>Bacteria</taxon>
        <taxon>Pseudomonadati</taxon>
        <taxon>Pseudomonadota</taxon>
        <taxon>Gammaproteobacteria</taxon>
        <taxon>Pseudomonadales</taxon>
        <taxon>Pseudomonadaceae</taxon>
        <taxon>Pseudomonas</taxon>
    </lineage>
</organism>
<feature type="domain" description="GspL periplasmic" evidence="1">
    <location>
        <begin position="222"/>
        <end position="343"/>
    </location>
</feature>
<evidence type="ECO:0000259" key="1">
    <source>
        <dbReference type="Pfam" id="PF12693"/>
    </source>
</evidence>
<dbReference type="SUPFAM" id="SSF53067">
    <property type="entry name" value="Actin-like ATPase domain"/>
    <property type="match status" value="1"/>
</dbReference>
<reference evidence="2 3" key="1">
    <citation type="journal article" date="2020" name="Microorganisms">
        <title>Reliable Identification of Environmental Pseudomonas Isolates Using the rpoD Gene.</title>
        <authorList>
            <consortium name="The Broad Institute Genome Sequencing Platform"/>
            <person name="Girard L."/>
            <person name="Lood C."/>
            <person name="Rokni-Zadeh H."/>
            <person name="van Noort V."/>
            <person name="Lavigne R."/>
            <person name="De Mot R."/>
        </authorList>
    </citation>
    <scope>NUCLEOTIDE SEQUENCE [LARGE SCALE GENOMIC DNA]</scope>
    <source>
        <strain evidence="2 3">RW9S1A</strain>
    </source>
</reference>
<dbReference type="RefSeq" id="WP_186658516.1">
    <property type="nucleotide sequence ID" value="NZ_CP077095.1"/>
</dbReference>
<dbReference type="InterPro" id="IPR043129">
    <property type="entry name" value="ATPase_NBD"/>
</dbReference>
<name>A0A9E6TX14_9PSED</name>
<dbReference type="AlphaFoldDB" id="A0A9E6TX14"/>
<dbReference type="Gene3D" id="3.30.420.380">
    <property type="match status" value="1"/>
</dbReference>
<dbReference type="Pfam" id="PF12693">
    <property type="entry name" value="GspL_C"/>
    <property type="match status" value="1"/>
</dbReference>